<dbReference type="PANTHER" id="PTHR35300:SF4">
    <property type="entry name" value="HISTONE ACETYLTRANSFERASE"/>
    <property type="match status" value="1"/>
</dbReference>
<dbReference type="PANTHER" id="PTHR35300">
    <property type="entry name" value="COACTIVATOR CBP, KIX DOMAIN-CONTAINING PROTEIN-RELATED"/>
    <property type="match status" value="1"/>
</dbReference>
<organism evidence="2 3">
    <name type="scientific">Musa balbisiana</name>
    <name type="common">Banana</name>
    <dbReference type="NCBI Taxonomy" id="52838"/>
    <lineage>
        <taxon>Eukaryota</taxon>
        <taxon>Viridiplantae</taxon>
        <taxon>Streptophyta</taxon>
        <taxon>Embryophyta</taxon>
        <taxon>Tracheophyta</taxon>
        <taxon>Spermatophyta</taxon>
        <taxon>Magnoliopsida</taxon>
        <taxon>Liliopsida</taxon>
        <taxon>Zingiberales</taxon>
        <taxon>Musaceae</taxon>
        <taxon>Musa</taxon>
    </lineage>
</organism>
<protein>
    <submittedName>
        <fullName evidence="2">Uncharacterized protein</fullName>
    </submittedName>
</protein>
<dbReference type="EMBL" id="PYDT01000007">
    <property type="protein sequence ID" value="THU56305.1"/>
    <property type="molecule type" value="Genomic_DNA"/>
</dbReference>
<evidence type="ECO:0000313" key="3">
    <source>
        <dbReference type="Proteomes" id="UP000317650"/>
    </source>
</evidence>
<feature type="region of interest" description="Disordered" evidence="1">
    <location>
        <begin position="378"/>
        <end position="401"/>
    </location>
</feature>
<keyword evidence="3" id="KW-1185">Reference proteome</keyword>
<dbReference type="Proteomes" id="UP000317650">
    <property type="component" value="Chromosome 11"/>
</dbReference>
<accession>A0A4S8J4K8</accession>
<sequence>MPLKYSRMNNIESQRSATRAVYPPRARPPELAPACVVDRSKWGDWTCGLNNGVVKKERGGEKMPRPGPRPYECVRRAWHSDRHQPIRGSIIQEIFRVANDVHSPATRKNKEFQEKLPFAEYVDLKTLRDRVNDAIDTIIRKEDATESGDLLQPCIEAALNLGCVPRRVSKSQHRSNPVCYLSPVANDNRTASLKICDSNSLESMLQKKHNQGKLQTSASEFPSWYTAVFRPPNMTCSSIPEMKFNNSGVSGGHINSSVFNRTECPISIKPSAYCQERVSVPLASYTCPNLAGVYPLYYSDSRRDMVSGQHFQITQGPRHHMATATMRCAESPDEAEISFTESPIGSNIGASKGDSTHMETSKIRWDLSLRLGLPSPPSFGESTWPNEHEDAGSSNSSDGSRYYDLSVARERVINFGGTNSPQDKGLSL</sequence>
<evidence type="ECO:0000313" key="2">
    <source>
        <dbReference type="EMBL" id="THU56305.1"/>
    </source>
</evidence>
<dbReference type="AlphaFoldDB" id="A0A4S8J4K8"/>
<evidence type="ECO:0000256" key="1">
    <source>
        <dbReference type="SAM" id="MobiDB-lite"/>
    </source>
</evidence>
<reference evidence="2 3" key="1">
    <citation type="journal article" date="2019" name="Nat. Plants">
        <title>Genome sequencing of Musa balbisiana reveals subgenome evolution and function divergence in polyploid bananas.</title>
        <authorList>
            <person name="Yao X."/>
        </authorList>
    </citation>
    <scope>NUCLEOTIDE SEQUENCE [LARGE SCALE GENOMIC DNA]</scope>
    <source>
        <strain evidence="3">cv. DH-PKW</strain>
        <tissue evidence="2">Leaves</tissue>
    </source>
</reference>
<name>A0A4S8J4K8_MUSBA</name>
<comment type="caution">
    <text evidence="2">The sequence shown here is derived from an EMBL/GenBank/DDBJ whole genome shotgun (WGS) entry which is preliminary data.</text>
</comment>
<feature type="compositionally biased region" description="Polar residues" evidence="1">
    <location>
        <begin position="7"/>
        <end position="17"/>
    </location>
</feature>
<feature type="region of interest" description="Disordered" evidence="1">
    <location>
        <begin position="1"/>
        <end position="25"/>
    </location>
</feature>
<proteinExistence type="predicted"/>
<gene>
    <name evidence="2" type="ORF">C4D60_Mb11t15880</name>
</gene>